<dbReference type="PROSITE" id="PS50931">
    <property type="entry name" value="HTH_LYSR"/>
    <property type="match status" value="1"/>
</dbReference>
<dbReference type="GO" id="GO:0003700">
    <property type="term" value="F:DNA-binding transcription factor activity"/>
    <property type="evidence" value="ECO:0007669"/>
    <property type="project" value="InterPro"/>
</dbReference>
<dbReference type="OrthoDB" id="9785745at2"/>
<dbReference type="InterPro" id="IPR005119">
    <property type="entry name" value="LysR_subst-bd"/>
</dbReference>
<evidence type="ECO:0000259" key="5">
    <source>
        <dbReference type="PROSITE" id="PS50931"/>
    </source>
</evidence>
<dbReference type="EMBL" id="FMYP01000036">
    <property type="protein sequence ID" value="SDC54872.1"/>
    <property type="molecule type" value="Genomic_DNA"/>
</dbReference>
<protein>
    <submittedName>
        <fullName evidence="6">DNA-binding transcriptional regulator, LysR family</fullName>
    </submittedName>
</protein>
<dbReference type="CDD" id="cd08420">
    <property type="entry name" value="PBP2_CysL_like"/>
    <property type="match status" value="1"/>
</dbReference>
<dbReference type="AlphaFoldDB" id="A0A1G6MH81"/>
<dbReference type="PRINTS" id="PR00039">
    <property type="entry name" value="HTHLYSR"/>
</dbReference>
<dbReference type="InterPro" id="IPR036388">
    <property type="entry name" value="WH-like_DNA-bd_sf"/>
</dbReference>
<dbReference type="SUPFAM" id="SSF53850">
    <property type="entry name" value="Periplasmic binding protein-like II"/>
    <property type="match status" value="1"/>
</dbReference>
<organism evidence="6 7">
    <name type="scientific">Williamwhitmania taraxaci</name>
    <dbReference type="NCBI Taxonomy" id="1640674"/>
    <lineage>
        <taxon>Bacteria</taxon>
        <taxon>Pseudomonadati</taxon>
        <taxon>Bacteroidota</taxon>
        <taxon>Bacteroidia</taxon>
        <taxon>Bacteroidales</taxon>
        <taxon>Williamwhitmaniaceae</taxon>
        <taxon>Williamwhitmania</taxon>
    </lineage>
</organism>
<keyword evidence="2" id="KW-0805">Transcription regulation</keyword>
<evidence type="ECO:0000313" key="6">
    <source>
        <dbReference type="EMBL" id="SDC54872.1"/>
    </source>
</evidence>
<evidence type="ECO:0000256" key="1">
    <source>
        <dbReference type="ARBA" id="ARBA00009437"/>
    </source>
</evidence>
<dbReference type="RefSeq" id="WP_092438674.1">
    <property type="nucleotide sequence ID" value="NZ_FMYP01000036.1"/>
</dbReference>
<dbReference type="InterPro" id="IPR036390">
    <property type="entry name" value="WH_DNA-bd_sf"/>
</dbReference>
<evidence type="ECO:0000256" key="3">
    <source>
        <dbReference type="ARBA" id="ARBA00023125"/>
    </source>
</evidence>
<dbReference type="Pfam" id="PF00126">
    <property type="entry name" value="HTH_1"/>
    <property type="match status" value="1"/>
</dbReference>
<evidence type="ECO:0000256" key="2">
    <source>
        <dbReference type="ARBA" id="ARBA00023015"/>
    </source>
</evidence>
<dbReference type="Pfam" id="PF03466">
    <property type="entry name" value="LysR_substrate"/>
    <property type="match status" value="1"/>
</dbReference>
<comment type="similarity">
    <text evidence="1">Belongs to the LysR transcriptional regulatory family.</text>
</comment>
<reference evidence="6 7" key="1">
    <citation type="submission" date="2016-09" db="EMBL/GenBank/DDBJ databases">
        <authorList>
            <person name="Capua I."/>
            <person name="De Benedictis P."/>
            <person name="Joannis T."/>
            <person name="Lombin L.H."/>
            <person name="Cattoli G."/>
        </authorList>
    </citation>
    <scope>NUCLEOTIDE SEQUENCE [LARGE SCALE GENOMIC DNA]</scope>
    <source>
        <strain evidence="6 7">A7P-90m</strain>
    </source>
</reference>
<dbReference type="Gene3D" id="3.40.190.10">
    <property type="entry name" value="Periplasmic binding protein-like II"/>
    <property type="match status" value="2"/>
</dbReference>
<evidence type="ECO:0000313" key="7">
    <source>
        <dbReference type="Proteomes" id="UP000199452"/>
    </source>
</evidence>
<dbReference type="PANTHER" id="PTHR30126">
    <property type="entry name" value="HTH-TYPE TRANSCRIPTIONAL REGULATOR"/>
    <property type="match status" value="1"/>
</dbReference>
<dbReference type="PANTHER" id="PTHR30126:SF39">
    <property type="entry name" value="HTH-TYPE TRANSCRIPTIONAL REGULATOR CYSL"/>
    <property type="match status" value="1"/>
</dbReference>
<dbReference type="InterPro" id="IPR000847">
    <property type="entry name" value="LysR_HTH_N"/>
</dbReference>
<keyword evidence="4" id="KW-0804">Transcription</keyword>
<keyword evidence="3 6" id="KW-0238">DNA-binding</keyword>
<sequence length="297" mass="33430">MLDFRLKVFQCVAHNLSFTKASNEMFVTQPAISKHIKELESEFEVKLFNRSGNKISLTSAGDILLSYTEHILSLHNEMKFEISQLTTNLAGSIRIGASTTIAQYVIPAALAQFHERYPDIKLSLITGNTEYIEKRLLKNEIDVGIVEGKPTNSDIRYSSFLNDELLVFASALNANVPNSISNDEFVNLPLVLRERGSGTLEIIESTLQQHKVSPKQLRVLMYLGSTEAIKSFVKTGKGVGIVSRFAIEQELASNVFMRIATPNIKFYRQFYFISPKGPESIGLSKLFLNFIQKHYNL</sequence>
<gene>
    <name evidence="6" type="ORF">SAMN05216323_10369</name>
</gene>
<dbReference type="STRING" id="1640674.SAMN05216323_10369"/>
<dbReference type="GO" id="GO:0000976">
    <property type="term" value="F:transcription cis-regulatory region binding"/>
    <property type="evidence" value="ECO:0007669"/>
    <property type="project" value="TreeGrafter"/>
</dbReference>
<evidence type="ECO:0000256" key="4">
    <source>
        <dbReference type="ARBA" id="ARBA00023163"/>
    </source>
</evidence>
<dbReference type="FunFam" id="1.10.10.10:FF:000001">
    <property type="entry name" value="LysR family transcriptional regulator"/>
    <property type="match status" value="1"/>
</dbReference>
<feature type="domain" description="HTH lysR-type" evidence="5">
    <location>
        <begin position="1"/>
        <end position="58"/>
    </location>
</feature>
<keyword evidence="7" id="KW-1185">Reference proteome</keyword>
<dbReference type="SUPFAM" id="SSF46785">
    <property type="entry name" value="Winged helix' DNA-binding domain"/>
    <property type="match status" value="1"/>
</dbReference>
<dbReference type="Gene3D" id="1.10.10.10">
    <property type="entry name" value="Winged helix-like DNA-binding domain superfamily/Winged helix DNA-binding domain"/>
    <property type="match status" value="1"/>
</dbReference>
<proteinExistence type="inferred from homology"/>
<dbReference type="Proteomes" id="UP000199452">
    <property type="component" value="Unassembled WGS sequence"/>
</dbReference>
<accession>A0A1G6MH81</accession>
<name>A0A1G6MH81_9BACT</name>